<dbReference type="PANTHER" id="PTHR30087:SF1">
    <property type="entry name" value="HYPOTHETICAL CYTOSOLIC PROTEIN"/>
    <property type="match status" value="1"/>
</dbReference>
<evidence type="ECO:0000313" key="1">
    <source>
        <dbReference type="EMBL" id="MDM8274044.1"/>
    </source>
</evidence>
<dbReference type="Pfam" id="PF04463">
    <property type="entry name" value="2-thiour_desulf"/>
    <property type="match status" value="1"/>
</dbReference>
<organism evidence="1 2">
    <name type="scientific">Enorma phocaeensis</name>
    <dbReference type="NCBI Taxonomy" id="1871019"/>
    <lineage>
        <taxon>Bacteria</taxon>
        <taxon>Bacillati</taxon>
        <taxon>Actinomycetota</taxon>
        <taxon>Coriobacteriia</taxon>
        <taxon>Coriobacteriales</taxon>
        <taxon>Coriobacteriaceae</taxon>
        <taxon>Enorma</taxon>
    </lineage>
</organism>
<dbReference type="PANTHER" id="PTHR30087">
    <property type="entry name" value="INNER MEMBRANE PROTEIN"/>
    <property type="match status" value="1"/>
</dbReference>
<proteinExistence type="predicted"/>
<reference evidence="2" key="1">
    <citation type="submission" date="2023-06" db="EMBL/GenBank/DDBJ databases">
        <title>Identification and characterization of horizontal gene transfer across gut microbiota members of farm animals based on homology search.</title>
        <authorList>
            <person name="Zeman M."/>
            <person name="Kubasova T."/>
            <person name="Jahodarova E."/>
            <person name="Nykrynova M."/>
            <person name="Rychlik I."/>
        </authorList>
    </citation>
    <scope>NUCLEOTIDE SEQUENCE [LARGE SCALE GENOMIC DNA]</scope>
    <source>
        <strain evidence="2">154_Feed</strain>
    </source>
</reference>
<comment type="caution">
    <text evidence="1">The sequence shown here is derived from an EMBL/GenBank/DDBJ whole genome shotgun (WGS) entry which is preliminary data.</text>
</comment>
<dbReference type="EMBL" id="JAUDDZ010000001">
    <property type="protein sequence ID" value="MDM8274044.1"/>
    <property type="molecule type" value="Genomic_DNA"/>
</dbReference>
<evidence type="ECO:0000313" key="2">
    <source>
        <dbReference type="Proteomes" id="UP001529421"/>
    </source>
</evidence>
<name>A0ABT7V6B9_9ACTN</name>
<dbReference type="InterPro" id="IPR007553">
    <property type="entry name" value="2-thiour_desulf"/>
</dbReference>
<accession>A0ABT7V6B9</accession>
<protein>
    <submittedName>
        <fullName evidence="1">DUF523 domain-containing protein</fullName>
    </submittedName>
</protein>
<keyword evidence="2" id="KW-1185">Reference proteome</keyword>
<gene>
    <name evidence="1" type="ORF">QUW28_00810</name>
</gene>
<reference evidence="1 2" key="2">
    <citation type="submission" date="2023-06" db="EMBL/GenBank/DDBJ databases">
        <authorList>
            <person name="Zeman M."/>
            <person name="Kubasova T."/>
            <person name="Jahodarova E."/>
            <person name="Nykrynova M."/>
            <person name="Rychlik I."/>
        </authorList>
    </citation>
    <scope>NUCLEOTIDE SEQUENCE [LARGE SCALE GENOMIC DNA]</scope>
    <source>
        <strain evidence="1 2">154_Feed</strain>
    </source>
</reference>
<dbReference type="Proteomes" id="UP001529421">
    <property type="component" value="Unassembled WGS sequence"/>
</dbReference>
<dbReference type="RefSeq" id="WP_289543781.1">
    <property type="nucleotide sequence ID" value="NZ_JAUDDZ010000001.1"/>
</dbReference>
<sequence length="145" mass="15013">MRIAVSACLLGETCKYNGGDNLSEELVDVLRAGCHEVIPVCPEVAGGLPCPRPPAEIVDGEVRTATGESVDAAFRLGARMSLEAIDVAGGCDVAVLQPRSPSCGAGQVYDGTFSGRLVAGSGVFAALLEERGVTILSPEEARRRL</sequence>